<dbReference type="CDD" id="cd00118">
    <property type="entry name" value="LysM"/>
    <property type="match status" value="10"/>
</dbReference>
<dbReference type="RefSeq" id="WP_068703666.1">
    <property type="nucleotide sequence ID" value="NZ_BDCR01000003.1"/>
</dbReference>
<evidence type="ECO:0000256" key="1">
    <source>
        <dbReference type="ARBA" id="ARBA00007074"/>
    </source>
</evidence>
<evidence type="ECO:0000256" key="8">
    <source>
        <dbReference type="SAM" id="MobiDB-lite"/>
    </source>
</evidence>
<evidence type="ECO:0000256" key="9">
    <source>
        <dbReference type="SAM" id="SignalP"/>
    </source>
</evidence>
<feature type="domain" description="LysM" evidence="11">
    <location>
        <begin position="838"/>
        <end position="881"/>
    </location>
</feature>
<dbReference type="SMART" id="SM00257">
    <property type="entry name" value="LysM"/>
    <property type="match status" value="10"/>
</dbReference>
<feature type="domain" description="LysM" evidence="11">
    <location>
        <begin position="408"/>
        <end position="451"/>
    </location>
</feature>
<feature type="compositionally biased region" description="Polar residues" evidence="8">
    <location>
        <begin position="634"/>
        <end position="644"/>
    </location>
</feature>
<keyword evidence="3 9" id="KW-0732">Signal</keyword>
<feature type="domain" description="NlpC/P60" evidence="12">
    <location>
        <begin position="27"/>
        <end position="156"/>
    </location>
</feature>
<feature type="compositionally biased region" description="Basic and acidic residues" evidence="8">
    <location>
        <begin position="379"/>
        <end position="394"/>
    </location>
</feature>
<evidence type="ECO:0000256" key="5">
    <source>
        <dbReference type="ARBA" id="ARBA00022801"/>
    </source>
</evidence>
<reference evidence="14" key="1">
    <citation type="submission" date="2016-04" db="EMBL/GenBank/DDBJ databases">
        <title>Draft genome sequence of Paludibacter jiangxiensis strain NM7.</title>
        <authorList>
            <person name="Qiu Y."/>
            <person name="Matsuura N."/>
            <person name="Ohashi A."/>
            <person name="Tourlousse M.D."/>
            <person name="Sekiguchi Y."/>
        </authorList>
    </citation>
    <scope>NUCLEOTIDE SEQUENCE [LARGE SCALE GENOMIC DNA]</scope>
    <source>
        <strain evidence="14">NM7</strain>
    </source>
</reference>
<dbReference type="GO" id="GO:0008932">
    <property type="term" value="F:lytic endotransglycosylase activity"/>
    <property type="evidence" value="ECO:0007669"/>
    <property type="project" value="TreeGrafter"/>
</dbReference>
<feature type="domain" description="LysM" evidence="11">
    <location>
        <begin position="574"/>
        <end position="617"/>
    </location>
</feature>
<dbReference type="PROSITE" id="PS51935">
    <property type="entry name" value="NLPC_P60"/>
    <property type="match status" value="1"/>
</dbReference>
<keyword evidence="6" id="KW-0788">Thiol protease</keyword>
<feature type="domain" description="LysM" evidence="11">
    <location>
        <begin position="747"/>
        <end position="792"/>
    </location>
</feature>
<name>A0A161LEC6_9BACT</name>
<dbReference type="SUPFAM" id="SSF54001">
    <property type="entry name" value="Cysteine proteinases"/>
    <property type="match status" value="1"/>
</dbReference>
<feature type="signal peptide" evidence="9">
    <location>
        <begin position="1"/>
        <end position="19"/>
    </location>
</feature>
<feature type="domain" description="HTH cro/C1-type" evidence="10">
    <location>
        <begin position="911"/>
        <end position="927"/>
    </location>
</feature>
<accession>A0A161LEC6</accession>
<evidence type="ECO:0000313" key="14">
    <source>
        <dbReference type="Proteomes" id="UP000076586"/>
    </source>
</evidence>
<comment type="similarity">
    <text evidence="1">Belongs to the peptidase C40 family.</text>
</comment>
<reference evidence="14" key="2">
    <citation type="journal article" date="2017" name="Genome Announc.">
        <title>Draft genome sequence of Paludibacter jiangxiensis NM7(T), a propionate-producing fermentative bacterium.</title>
        <authorList>
            <person name="Qiu Y.-L."/>
            <person name="Tourlousse D.M."/>
            <person name="Matsuura N."/>
            <person name="Ohashi A."/>
            <person name="Sekiguchi Y."/>
        </authorList>
    </citation>
    <scope>NUCLEOTIDE SEQUENCE [LARGE SCALE GENOMIC DNA]</scope>
    <source>
        <strain evidence="14">NM7</strain>
    </source>
</reference>
<keyword evidence="2" id="KW-0645">Protease</keyword>
<dbReference type="AlphaFoldDB" id="A0A161LEC6"/>
<feature type="compositionally biased region" description="Basic and acidic residues" evidence="8">
    <location>
        <begin position="543"/>
        <end position="560"/>
    </location>
</feature>
<keyword evidence="5" id="KW-0378">Hydrolase</keyword>
<feature type="region of interest" description="Disordered" evidence="8">
    <location>
        <begin position="379"/>
        <end position="413"/>
    </location>
</feature>
<dbReference type="PROSITE" id="PS50943">
    <property type="entry name" value="HTH_CROC1"/>
    <property type="match status" value="1"/>
</dbReference>
<feature type="compositionally biased region" description="Low complexity" evidence="8">
    <location>
        <begin position="225"/>
        <end position="242"/>
    </location>
</feature>
<dbReference type="GO" id="GO:0006508">
    <property type="term" value="P:proteolysis"/>
    <property type="evidence" value="ECO:0007669"/>
    <property type="project" value="UniProtKB-KW"/>
</dbReference>
<dbReference type="InterPro" id="IPR000064">
    <property type="entry name" value="NLP_P60_dom"/>
</dbReference>
<dbReference type="Pfam" id="PF00877">
    <property type="entry name" value="NLPC_P60"/>
    <property type="match status" value="1"/>
</dbReference>
<dbReference type="GO" id="GO:0071555">
    <property type="term" value="P:cell wall organization"/>
    <property type="evidence" value="ECO:0007669"/>
    <property type="project" value="UniProtKB-KW"/>
</dbReference>
<dbReference type="PANTHER" id="PTHR33734:SF22">
    <property type="entry name" value="MEMBRANE-BOUND LYTIC MUREIN TRANSGLYCOSYLASE D"/>
    <property type="match status" value="1"/>
</dbReference>
<dbReference type="SUPFAM" id="SSF54106">
    <property type="entry name" value="LysM domain"/>
    <property type="match status" value="10"/>
</dbReference>
<dbReference type="Gene3D" id="3.10.350.10">
    <property type="entry name" value="LysM domain"/>
    <property type="match status" value="10"/>
</dbReference>
<dbReference type="OrthoDB" id="9807055at2"/>
<evidence type="ECO:0000259" key="11">
    <source>
        <dbReference type="PROSITE" id="PS51782"/>
    </source>
</evidence>
<feature type="domain" description="LysM" evidence="11">
    <location>
        <begin position="186"/>
        <end position="229"/>
    </location>
</feature>
<keyword evidence="7" id="KW-0961">Cell wall biogenesis/degradation</keyword>
<evidence type="ECO:0000256" key="4">
    <source>
        <dbReference type="ARBA" id="ARBA00022737"/>
    </source>
</evidence>
<feature type="domain" description="LysM" evidence="11">
    <location>
        <begin position="491"/>
        <end position="534"/>
    </location>
</feature>
<dbReference type="GO" id="GO:0008234">
    <property type="term" value="F:cysteine-type peptidase activity"/>
    <property type="evidence" value="ECO:0007669"/>
    <property type="project" value="UniProtKB-KW"/>
</dbReference>
<keyword evidence="14" id="KW-1185">Reference proteome</keyword>
<dbReference type="EMBL" id="BDCR01000003">
    <property type="protein sequence ID" value="GAT62925.1"/>
    <property type="molecule type" value="Genomic_DNA"/>
</dbReference>
<evidence type="ECO:0000256" key="6">
    <source>
        <dbReference type="ARBA" id="ARBA00022807"/>
    </source>
</evidence>
<evidence type="ECO:0000259" key="12">
    <source>
        <dbReference type="PROSITE" id="PS51935"/>
    </source>
</evidence>
<dbReference type="Gene3D" id="3.90.1720.10">
    <property type="entry name" value="endopeptidase domain like (from Nostoc punctiforme)"/>
    <property type="match status" value="1"/>
</dbReference>
<gene>
    <name evidence="13" type="ORF">PJIAN_3236</name>
</gene>
<dbReference type="InterPro" id="IPR038765">
    <property type="entry name" value="Papain-like_cys_pep_sf"/>
</dbReference>
<feature type="compositionally biased region" description="Basic and acidic residues" evidence="8">
    <location>
        <begin position="459"/>
        <end position="477"/>
    </location>
</feature>
<feature type="domain" description="LysM" evidence="11">
    <location>
        <begin position="258"/>
        <end position="301"/>
    </location>
</feature>
<feature type="region of interest" description="Disordered" evidence="8">
    <location>
        <begin position="459"/>
        <end position="494"/>
    </location>
</feature>
<dbReference type="InterPro" id="IPR036779">
    <property type="entry name" value="LysM_dom_sf"/>
</dbReference>
<proteinExistence type="inferred from homology"/>
<keyword evidence="4" id="KW-0677">Repeat</keyword>
<evidence type="ECO:0000256" key="7">
    <source>
        <dbReference type="ARBA" id="ARBA00023316"/>
    </source>
</evidence>
<evidence type="ECO:0000259" key="10">
    <source>
        <dbReference type="PROSITE" id="PS50943"/>
    </source>
</evidence>
<evidence type="ECO:0000313" key="13">
    <source>
        <dbReference type="EMBL" id="GAT62925.1"/>
    </source>
</evidence>
<feature type="compositionally biased region" description="Basic and acidic residues" evidence="8">
    <location>
        <begin position="244"/>
        <end position="259"/>
    </location>
</feature>
<evidence type="ECO:0000256" key="3">
    <source>
        <dbReference type="ARBA" id="ARBA00022729"/>
    </source>
</evidence>
<organism evidence="13 14">
    <name type="scientific">Paludibacter jiangxiensis</name>
    <dbReference type="NCBI Taxonomy" id="681398"/>
    <lineage>
        <taxon>Bacteria</taxon>
        <taxon>Pseudomonadati</taxon>
        <taxon>Bacteroidota</taxon>
        <taxon>Bacteroidia</taxon>
        <taxon>Bacteroidales</taxon>
        <taxon>Paludibacteraceae</taxon>
        <taxon>Paludibacter</taxon>
    </lineage>
</organism>
<sequence>MRYLVFLLLISINTVSLSAKGKSSNSVTLRDSLVHYAKTLINTPYRSGSKGPSGFDCSGYTSYVYGKFGMSLNSSSGSQVANGQEVDIDNLKKGDLVFFKGHNNKKSRIGHVGIFLDKNPDGSFNFIHSANGGGVRIDNSNSGYYAKRYVTGCTVIADKKLYKFDPVQVKSFSGFDDNVQYASTGKTHKVRKGESLYTIAQKYNVSEEQLKEWNNINGNKIKPGQKLSIQSEQKSSSKELASNTDKKHAKEQIASEGKTHTVKKGESFYTIAKKYHISEDDLIKANSNNGEKIKPGDKLQIPGGSASVKNESQESVATKTVTSRQTHKVKKGETLSEIAEKYHTTTAKIKRLNGLSGNKLKPGATLTVQEIEKEVPVKETKAETASKASKKETVNEEEQATKTATSRKTHKVRKGETLSEIADKFGVSVSQLKKWNGLSKNKVKPGTYLTVQLAEKDVPAKEAKAEAAPKASKKETVNEEEQATKTATSRKTYKVRKGDTLSGIADKFGVSVSQLKKWNGLSKNKVKPGTYLTVQMTEKEVPVKETKAETTSKASKKETVNEEEQATKTVTSRKSHKVRKGETLSRIADKFGVSVSQLKKWNGISKNKVKPGTYLTVQMTEKEVPVKEAKVTSETETSTVQKGNPSEKTHVVEKGETLYSIAKSHHISALKIKELNNLTDNQVHEGDVLSLDPNAPVTKAKEVVQNEPKTQQPEVAPAQKEDVKPVVLSAQPTEKIDTLTTSYKVNKTHVVQDGETLESIAELYQVTPAQIKSWNGISRKKNKVTPGQKLTIETVKKEYVVVSAKKKRPVTKGKTTKEAVAAEEPYSAPVVSTKPVKTSHTVSKGETLFTIAKETNLTVDQLKEYNHLNNTDVKENQVLSLIPDSTNVVKKAEIKTAITTKHIKYVVKPGDTLFSIAKAHNVSVDDLKAANEITSGEVNIGQQLQIPAR</sequence>
<dbReference type="PROSITE" id="PS51782">
    <property type="entry name" value="LYSM"/>
    <property type="match status" value="10"/>
</dbReference>
<feature type="domain" description="LysM" evidence="11">
    <location>
        <begin position="648"/>
        <end position="691"/>
    </location>
</feature>
<feature type="chain" id="PRO_5007824760" evidence="9">
    <location>
        <begin position="20"/>
        <end position="949"/>
    </location>
</feature>
<dbReference type="STRING" id="681398.PJIAN_3236"/>
<dbReference type="InterPro" id="IPR018392">
    <property type="entry name" value="LysM"/>
</dbReference>
<dbReference type="PANTHER" id="PTHR33734">
    <property type="entry name" value="LYSM DOMAIN-CONTAINING GPI-ANCHORED PROTEIN 2"/>
    <property type="match status" value="1"/>
</dbReference>
<feature type="domain" description="LysM" evidence="11">
    <location>
        <begin position="325"/>
        <end position="368"/>
    </location>
</feature>
<dbReference type="Pfam" id="PF01476">
    <property type="entry name" value="LysM"/>
    <property type="match status" value="10"/>
</dbReference>
<dbReference type="Proteomes" id="UP000076586">
    <property type="component" value="Unassembled WGS sequence"/>
</dbReference>
<feature type="region of interest" description="Disordered" evidence="8">
    <location>
        <begin position="628"/>
        <end position="647"/>
    </location>
</feature>
<evidence type="ECO:0000256" key="2">
    <source>
        <dbReference type="ARBA" id="ARBA00022670"/>
    </source>
</evidence>
<feature type="domain" description="LysM" evidence="11">
    <location>
        <begin position="903"/>
        <end position="946"/>
    </location>
</feature>
<protein>
    <submittedName>
        <fullName evidence="13">LysM domain-containing protein</fullName>
    </submittedName>
</protein>
<feature type="region of interest" description="Disordered" evidence="8">
    <location>
        <begin position="543"/>
        <end position="578"/>
    </location>
</feature>
<dbReference type="InterPro" id="IPR001387">
    <property type="entry name" value="Cro/C1-type_HTH"/>
</dbReference>
<feature type="region of interest" description="Disordered" evidence="8">
    <location>
        <begin position="221"/>
        <end position="259"/>
    </location>
</feature>
<comment type="caution">
    <text evidence="13">The sequence shown here is derived from an EMBL/GenBank/DDBJ whole genome shotgun (WGS) entry which is preliminary data.</text>
</comment>